<keyword evidence="11" id="KW-1185">Reference proteome</keyword>
<feature type="domain" description="C2H2-type" evidence="10">
    <location>
        <begin position="100"/>
        <end position="122"/>
    </location>
</feature>
<evidence type="ECO:0000256" key="1">
    <source>
        <dbReference type="ARBA" id="ARBA00022723"/>
    </source>
</evidence>
<dbReference type="RefSeq" id="XP_022153576.1">
    <property type="nucleotide sequence ID" value="XM_022297884.1"/>
</dbReference>
<dbReference type="InterPro" id="IPR036236">
    <property type="entry name" value="Znf_C2H2_sf"/>
</dbReference>
<dbReference type="GeneID" id="111021044"/>
<keyword evidence="7" id="KW-0804">Transcription</keyword>
<dbReference type="FunFam" id="3.30.160.60:FF:000554">
    <property type="entry name" value="protein indeterminate-domain 12-like"/>
    <property type="match status" value="1"/>
</dbReference>
<reference evidence="12" key="1">
    <citation type="submission" date="2025-08" db="UniProtKB">
        <authorList>
            <consortium name="RefSeq"/>
        </authorList>
    </citation>
    <scope>IDENTIFICATION</scope>
    <source>
        <strain evidence="12">OHB3-1</strain>
    </source>
</reference>
<proteinExistence type="predicted"/>
<evidence type="ECO:0000256" key="7">
    <source>
        <dbReference type="ARBA" id="ARBA00023163"/>
    </source>
</evidence>
<dbReference type="Pfam" id="PF22996">
    <property type="entry name" value="C2H2-2nd_BIRD-IDD"/>
    <property type="match status" value="1"/>
</dbReference>
<dbReference type="Proteomes" id="UP000504603">
    <property type="component" value="Unplaced"/>
</dbReference>
<evidence type="ECO:0000256" key="8">
    <source>
        <dbReference type="PROSITE-ProRule" id="PRU00042"/>
    </source>
</evidence>
<keyword evidence="6" id="KW-0238">DNA-binding</keyword>
<gene>
    <name evidence="12" type="primary">LOC111021044</name>
</gene>
<keyword evidence="4" id="KW-0862">Zinc</keyword>
<dbReference type="InterPro" id="IPR031140">
    <property type="entry name" value="IDD1-16"/>
</dbReference>
<evidence type="ECO:0000313" key="12">
    <source>
        <dbReference type="RefSeq" id="XP_022153576.1"/>
    </source>
</evidence>
<keyword evidence="5" id="KW-0805">Transcription regulation</keyword>
<dbReference type="PANTHER" id="PTHR10593:SF234">
    <property type="entry name" value="C2H2-TYPE DOMAIN-CONTAINING PROTEIN"/>
    <property type="match status" value="1"/>
</dbReference>
<dbReference type="GO" id="GO:0005634">
    <property type="term" value="C:nucleus"/>
    <property type="evidence" value="ECO:0007669"/>
    <property type="project" value="TreeGrafter"/>
</dbReference>
<feature type="region of interest" description="Disordered" evidence="9">
    <location>
        <begin position="1"/>
        <end position="84"/>
    </location>
</feature>
<dbReference type="AlphaFoldDB" id="A0A6J1DL17"/>
<evidence type="ECO:0000256" key="9">
    <source>
        <dbReference type="SAM" id="MobiDB-lite"/>
    </source>
</evidence>
<keyword evidence="3 8" id="KW-0863">Zinc-finger</keyword>
<dbReference type="GO" id="GO:0008270">
    <property type="term" value="F:zinc ion binding"/>
    <property type="evidence" value="ECO:0007669"/>
    <property type="project" value="UniProtKB-KW"/>
</dbReference>
<evidence type="ECO:0000259" key="10">
    <source>
        <dbReference type="PROSITE" id="PS50157"/>
    </source>
</evidence>
<dbReference type="Gene3D" id="3.30.160.60">
    <property type="entry name" value="Classic Zinc Finger"/>
    <property type="match status" value="2"/>
</dbReference>
<dbReference type="PROSITE" id="PS50157">
    <property type="entry name" value="ZINC_FINGER_C2H2_2"/>
    <property type="match status" value="1"/>
</dbReference>
<feature type="compositionally biased region" description="Polar residues" evidence="9">
    <location>
        <begin position="56"/>
        <end position="68"/>
    </location>
</feature>
<evidence type="ECO:0000256" key="2">
    <source>
        <dbReference type="ARBA" id="ARBA00022737"/>
    </source>
</evidence>
<evidence type="ECO:0000256" key="3">
    <source>
        <dbReference type="ARBA" id="ARBA00022771"/>
    </source>
</evidence>
<dbReference type="SMART" id="SM00355">
    <property type="entry name" value="ZnF_C2H2"/>
    <property type="match status" value="3"/>
</dbReference>
<keyword evidence="2" id="KW-0677">Repeat</keyword>
<dbReference type="SUPFAM" id="SSF57667">
    <property type="entry name" value="beta-beta-alpha zinc fingers"/>
    <property type="match status" value="1"/>
</dbReference>
<evidence type="ECO:0000256" key="4">
    <source>
        <dbReference type="ARBA" id="ARBA00022833"/>
    </source>
</evidence>
<dbReference type="PROSITE" id="PS00028">
    <property type="entry name" value="ZINC_FINGER_C2H2_1"/>
    <property type="match status" value="1"/>
</dbReference>
<sequence>MGISNITGEKEEHHGNLSSGNSVEGEEQEVEQNKHHDQLLNHFLYGSPNGDDDQTNSHIGSTSSLQQQRVKKKRNLPGTPDPNAEVIALSPTTLMATNRFVCEICNKGFQRDQNLQLHRRGHNLPWKLRQRTNDGEVKKRVYVCPEPTCVHHNPARALGDLTGIKKHFSRKHGEKKWKCEKCSKKYAVQSDWKAHQKTCGTREYKCDCGTLFSRRDSFITHRAFCDALTEENNKLKQGVVVNSTIEPISVSIPPKLSQFGKSMMPEFNLYDHKNPLKSLPWQLDNSNPFPAPVAATASGGLFMAGPGSSNSSSFSSLQLSSAAASRFSYLHDSKNSCFQVSGSGTAALVTSATALLQKAAQIGATASSIGGLNSPLEVQHSDQQDMVGIDMGMYGHMMTTKEQDNCSSSNSSFLVHEKGQWSVSRFSDGDVSGESPMMTLDLLGEGGWRLRQLQEDQNRHHHRQTMPIMKHFELQNFDHGDPNVDKSIFEF</sequence>
<name>A0A6J1DL17_MOMCH</name>
<evidence type="ECO:0000256" key="5">
    <source>
        <dbReference type="ARBA" id="ARBA00023015"/>
    </source>
</evidence>
<accession>A0A6J1DL17</accession>
<dbReference type="Pfam" id="PF22995">
    <property type="entry name" value="C2CH-3rd_BIRD-IDD"/>
    <property type="match status" value="1"/>
</dbReference>
<dbReference type="InterPro" id="IPR013087">
    <property type="entry name" value="Znf_C2H2_type"/>
</dbReference>
<dbReference type="KEGG" id="mcha:111021044"/>
<dbReference type="PANTHER" id="PTHR10593">
    <property type="entry name" value="SERINE/THREONINE-PROTEIN KINASE RIO"/>
    <property type="match status" value="1"/>
</dbReference>
<protein>
    <submittedName>
        <fullName evidence="12">Protein indeterminate-domain 2-like</fullName>
    </submittedName>
</protein>
<dbReference type="GO" id="GO:0003677">
    <property type="term" value="F:DNA binding"/>
    <property type="evidence" value="ECO:0007669"/>
    <property type="project" value="UniProtKB-KW"/>
</dbReference>
<dbReference type="FunFam" id="3.30.160.60:FF:000131">
    <property type="entry name" value="protein indeterminate-domain 5, chloroplastic-like"/>
    <property type="match status" value="1"/>
</dbReference>
<dbReference type="InterPro" id="IPR055186">
    <property type="entry name" value="C2H2-2nd_BIRD-IDD"/>
</dbReference>
<dbReference type="Pfam" id="PF22992">
    <property type="entry name" value="C2CH-4th_BIRD-IDD"/>
    <property type="match status" value="1"/>
</dbReference>
<dbReference type="OrthoDB" id="6354171at2759"/>
<dbReference type="Pfam" id="PF00096">
    <property type="entry name" value="zf-C2H2"/>
    <property type="match status" value="1"/>
</dbReference>
<keyword evidence="1" id="KW-0479">Metal-binding</keyword>
<evidence type="ECO:0000313" key="11">
    <source>
        <dbReference type="Proteomes" id="UP000504603"/>
    </source>
</evidence>
<evidence type="ECO:0000256" key="6">
    <source>
        <dbReference type="ARBA" id="ARBA00023125"/>
    </source>
</evidence>
<dbReference type="InterPro" id="IPR055187">
    <property type="entry name" value="C2CH-3rd_BIRD-IDD"/>
</dbReference>
<dbReference type="GO" id="GO:0003700">
    <property type="term" value="F:DNA-binding transcription factor activity"/>
    <property type="evidence" value="ECO:0007669"/>
    <property type="project" value="TreeGrafter"/>
</dbReference>
<dbReference type="InterPro" id="IPR055185">
    <property type="entry name" value="C2CH-4th_BIRD-IDD"/>
</dbReference>
<organism evidence="11 12">
    <name type="scientific">Momordica charantia</name>
    <name type="common">Bitter gourd</name>
    <name type="synonym">Balsam pear</name>
    <dbReference type="NCBI Taxonomy" id="3673"/>
    <lineage>
        <taxon>Eukaryota</taxon>
        <taxon>Viridiplantae</taxon>
        <taxon>Streptophyta</taxon>
        <taxon>Embryophyta</taxon>
        <taxon>Tracheophyta</taxon>
        <taxon>Spermatophyta</taxon>
        <taxon>Magnoliopsida</taxon>
        <taxon>eudicotyledons</taxon>
        <taxon>Gunneridae</taxon>
        <taxon>Pentapetalae</taxon>
        <taxon>rosids</taxon>
        <taxon>fabids</taxon>
        <taxon>Cucurbitales</taxon>
        <taxon>Cucurbitaceae</taxon>
        <taxon>Momordiceae</taxon>
        <taxon>Momordica</taxon>
    </lineage>
</organism>